<protein>
    <submittedName>
        <fullName evidence="6">Transcriptional regulator, LysR family</fullName>
        <ecNumber evidence="6">4.2.1.1</ecNumber>
    </submittedName>
</protein>
<dbReference type="EMBL" id="LT962688">
    <property type="protein sequence ID" value="SOR31394.1"/>
    <property type="molecule type" value="Genomic_DNA"/>
</dbReference>
<dbReference type="Gene3D" id="3.40.190.290">
    <property type="match status" value="1"/>
</dbReference>
<evidence type="ECO:0000256" key="1">
    <source>
        <dbReference type="ARBA" id="ARBA00009437"/>
    </source>
</evidence>
<gene>
    <name evidence="6" type="ORF">TK0001_4809</name>
</gene>
<dbReference type="GO" id="GO:0004089">
    <property type="term" value="F:carbonate dehydratase activity"/>
    <property type="evidence" value="ECO:0007669"/>
    <property type="project" value="UniProtKB-EC"/>
</dbReference>
<keyword evidence="4" id="KW-0804">Transcription</keyword>
<dbReference type="Gene3D" id="1.10.10.10">
    <property type="entry name" value="Winged helix-like DNA-binding domain superfamily/Winged helix DNA-binding domain"/>
    <property type="match status" value="1"/>
</dbReference>
<organism evidence="6 7">
    <name type="scientific">Methylorubrum extorquens</name>
    <name type="common">Methylobacterium dichloromethanicum</name>
    <name type="synonym">Methylobacterium extorquens</name>
    <dbReference type="NCBI Taxonomy" id="408"/>
    <lineage>
        <taxon>Bacteria</taxon>
        <taxon>Pseudomonadati</taxon>
        <taxon>Pseudomonadota</taxon>
        <taxon>Alphaproteobacteria</taxon>
        <taxon>Hyphomicrobiales</taxon>
        <taxon>Methylobacteriaceae</taxon>
        <taxon>Methylorubrum</taxon>
    </lineage>
</organism>
<dbReference type="CDD" id="cd08476">
    <property type="entry name" value="PBP2_CrgA_like_7"/>
    <property type="match status" value="1"/>
</dbReference>
<keyword evidence="2" id="KW-0805">Transcription regulation</keyword>
<dbReference type="Pfam" id="PF00126">
    <property type="entry name" value="HTH_1"/>
    <property type="match status" value="1"/>
</dbReference>
<dbReference type="Proteomes" id="UP000233769">
    <property type="component" value="Chromosome tk0001"/>
</dbReference>
<dbReference type="SUPFAM" id="SSF53850">
    <property type="entry name" value="Periplasmic binding protein-like II"/>
    <property type="match status" value="1"/>
</dbReference>
<dbReference type="PANTHER" id="PTHR30537:SF72">
    <property type="entry name" value="LYSR FAMILY TRANSCRIPTIONAL REGULATOR"/>
    <property type="match status" value="1"/>
</dbReference>
<dbReference type="InterPro" id="IPR036388">
    <property type="entry name" value="WH-like_DNA-bd_sf"/>
</dbReference>
<dbReference type="GO" id="GO:0006351">
    <property type="term" value="P:DNA-templated transcription"/>
    <property type="evidence" value="ECO:0007669"/>
    <property type="project" value="TreeGrafter"/>
</dbReference>
<evidence type="ECO:0000259" key="5">
    <source>
        <dbReference type="PROSITE" id="PS50931"/>
    </source>
</evidence>
<name>A0A2N9AVP2_METEX</name>
<comment type="similarity">
    <text evidence="1">Belongs to the LysR transcriptional regulatory family.</text>
</comment>
<reference evidence="7" key="1">
    <citation type="submission" date="2017-10" db="EMBL/GenBank/DDBJ databases">
        <authorList>
            <person name="Regsiter A."/>
            <person name="William W."/>
        </authorList>
    </citation>
    <scope>NUCLEOTIDE SEQUENCE [LARGE SCALE GENOMIC DNA]</scope>
</reference>
<dbReference type="PROSITE" id="PS50931">
    <property type="entry name" value="HTH_LYSR"/>
    <property type="match status" value="1"/>
</dbReference>
<evidence type="ECO:0000256" key="2">
    <source>
        <dbReference type="ARBA" id="ARBA00023015"/>
    </source>
</evidence>
<dbReference type="InterPro" id="IPR005119">
    <property type="entry name" value="LysR_subst-bd"/>
</dbReference>
<evidence type="ECO:0000313" key="6">
    <source>
        <dbReference type="EMBL" id="SOR31394.1"/>
    </source>
</evidence>
<dbReference type="SUPFAM" id="SSF46785">
    <property type="entry name" value="Winged helix' DNA-binding domain"/>
    <property type="match status" value="1"/>
</dbReference>
<dbReference type="GO" id="GO:0003700">
    <property type="term" value="F:DNA-binding transcription factor activity"/>
    <property type="evidence" value="ECO:0007669"/>
    <property type="project" value="InterPro"/>
</dbReference>
<dbReference type="PANTHER" id="PTHR30537">
    <property type="entry name" value="HTH-TYPE TRANSCRIPTIONAL REGULATOR"/>
    <property type="match status" value="1"/>
</dbReference>
<evidence type="ECO:0000256" key="4">
    <source>
        <dbReference type="ARBA" id="ARBA00023163"/>
    </source>
</evidence>
<keyword evidence="3" id="KW-0238">DNA-binding</keyword>
<proteinExistence type="inferred from homology"/>
<dbReference type="EC" id="4.2.1.1" evidence="6"/>
<dbReference type="AlphaFoldDB" id="A0A2N9AVP2"/>
<dbReference type="Pfam" id="PF03466">
    <property type="entry name" value="LysR_substrate"/>
    <property type="match status" value="1"/>
</dbReference>
<dbReference type="FunFam" id="1.10.10.10:FF:000001">
    <property type="entry name" value="LysR family transcriptional regulator"/>
    <property type="match status" value="1"/>
</dbReference>
<accession>A0A2N9AVP2</accession>
<evidence type="ECO:0000256" key="3">
    <source>
        <dbReference type="ARBA" id="ARBA00023125"/>
    </source>
</evidence>
<evidence type="ECO:0000313" key="7">
    <source>
        <dbReference type="Proteomes" id="UP000233769"/>
    </source>
</evidence>
<dbReference type="GO" id="GO:0043565">
    <property type="term" value="F:sequence-specific DNA binding"/>
    <property type="evidence" value="ECO:0007669"/>
    <property type="project" value="TreeGrafter"/>
</dbReference>
<dbReference type="InterPro" id="IPR000847">
    <property type="entry name" value="LysR_HTH_N"/>
</dbReference>
<feature type="domain" description="HTH lysR-type" evidence="5">
    <location>
        <begin position="1"/>
        <end position="59"/>
    </location>
</feature>
<keyword evidence="6" id="KW-0456">Lyase</keyword>
<dbReference type="InterPro" id="IPR036390">
    <property type="entry name" value="WH_DNA-bd_sf"/>
</dbReference>
<sequence>MEHLGALNAFVQTAESGGFAAAATKLGLSASAVGKAVARLEARLAVRLFHRSTRSLTLTPEGALFLDRCRRIFCEIEAAELELSRTRQAPRGKLRVSLPLIGMLMMPAVTAFLRAYPEIELDLDFTDRVVDVIEEGFDAVIRTGAARDSRLMMRRAGAFSHRIVASPDYLAARGTPRLPEDLLEHACLHHKFPSTGRLERWPLMRDGVDLDLALPVACVTSTLEPQLCMAEEGFGLACLPHFAVRGPLRRGALVSVLEDHLRDVGAFHILWPASRHPSPKVSAFVGFMADNLLREAQGRPVQGFGVTAG</sequence>
<dbReference type="InterPro" id="IPR058163">
    <property type="entry name" value="LysR-type_TF_proteobact-type"/>
</dbReference>